<dbReference type="Proteomes" id="UP000789396">
    <property type="component" value="Unassembled WGS sequence"/>
</dbReference>
<evidence type="ECO:0000313" key="1">
    <source>
        <dbReference type="EMBL" id="CAG8740010.1"/>
    </source>
</evidence>
<protein>
    <submittedName>
        <fullName evidence="1">17094_t:CDS:1</fullName>
    </submittedName>
</protein>
<keyword evidence="2" id="KW-1185">Reference proteome</keyword>
<sequence>GRDSSIDIYKPKDYFNYSNIHKTQWRTDIEELRHLKDDYGSSVDICEPNILIVVEEPPYLDMLENKFDQLEMYDKRLQATDIELPCLNE</sequence>
<gene>
    <name evidence="1" type="ORF">RFULGI_LOCUS12788</name>
</gene>
<dbReference type="AlphaFoldDB" id="A0A9N9NJN0"/>
<evidence type="ECO:0000313" key="2">
    <source>
        <dbReference type="Proteomes" id="UP000789396"/>
    </source>
</evidence>
<proteinExistence type="predicted"/>
<organism evidence="1 2">
    <name type="scientific">Racocetra fulgida</name>
    <dbReference type="NCBI Taxonomy" id="60492"/>
    <lineage>
        <taxon>Eukaryota</taxon>
        <taxon>Fungi</taxon>
        <taxon>Fungi incertae sedis</taxon>
        <taxon>Mucoromycota</taxon>
        <taxon>Glomeromycotina</taxon>
        <taxon>Glomeromycetes</taxon>
        <taxon>Diversisporales</taxon>
        <taxon>Gigasporaceae</taxon>
        <taxon>Racocetra</taxon>
    </lineage>
</organism>
<reference evidence="1" key="1">
    <citation type="submission" date="2021-06" db="EMBL/GenBank/DDBJ databases">
        <authorList>
            <person name="Kallberg Y."/>
            <person name="Tangrot J."/>
            <person name="Rosling A."/>
        </authorList>
    </citation>
    <scope>NUCLEOTIDE SEQUENCE</scope>
    <source>
        <strain evidence="1">IN212</strain>
    </source>
</reference>
<dbReference type="EMBL" id="CAJVPZ010031717">
    <property type="protein sequence ID" value="CAG8740010.1"/>
    <property type="molecule type" value="Genomic_DNA"/>
</dbReference>
<dbReference type="OrthoDB" id="2426254at2759"/>
<accession>A0A9N9NJN0</accession>
<name>A0A9N9NJN0_9GLOM</name>
<feature type="non-terminal residue" evidence="1">
    <location>
        <position position="89"/>
    </location>
</feature>
<comment type="caution">
    <text evidence="1">The sequence shown here is derived from an EMBL/GenBank/DDBJ whole genome shotgun (WGS) entry which is preliminary data.</text>
</comment>